<dbReference type="SUPFAM" id="SSF52540">
    <property type="entry name" value="P-loop containing nucleoside triphosphate hydrolases"/>
    <property type="match status" value="1"/>
</dbReference>
<keyword evidence="2" id="KW-1185">Reference proteome</keyword>
<dbReference type="AlphaFoldDB" id="A0A849KJ31"/>
<sequence>MPRRIFLHVGAPKSGTTSLQSRLLLNERALRRHGLTYPLGPLRDPEIHYRAALDVTGKDHGLDPRTLRDAWPRLRRAVRRSRGDVVVSHEIFSSASEEQARRVLEDLSGTGDEVHVVVTARDLARELASGWQEMVKFGSTRSFAAYMRRARENRLGFMASFDVPRLLTVWGADLPADRLHVVTAPAAGSPDVLWRRFLDALGVPADVAPREAARVNESIGVAQARLLRRLNRELGDDARRGGAASPLIESVVVPGMGSRPAARITIGPHDHPWVVERTERWTRWLRDRGVRVHGDLDDLMPQPPAPRWVDPDRRMPRQVADAAVATVADLLVELQARPSSQVTRARRALRRLRG</sequence>
<evidence type="ECO:0000313" key="2">
    <source>
        <dbReference type="Proteomes" id="UP000557204"/>
    </source>
</evidence>
<dbReference type="Proteomes" id="UP000557204">
    <property type="component" value="Unassembled WGS sequence"/>
</dbReference>
<dbReference type="EMBL" id="JABFAJ010000024">
    <property type="protein sequence ID" value="NNU28713.1"/>
    <property type="molecule type" value="Genomic_DNA"/>
</dbReference>
<proteinExistence type="predicted"/>
<gene>
    <name evidence="1" type="ORF">HLI28_14360</name>
</gene>
<organism evidence="1 2">
    <name type="scientific">Isoptericola sediminis</name>
    <dbReference type="NCBI Taxonomy" id="2733572"/>
    <lineage>
        <taxon>Bacteria</taxon>
        <taxon>Bacillati</taxon>
        <taxon>Actinomycetota</taxon>
        <taxon>Actinomycetes</taxon>
        <taxon>Micrococcales</taxon>
        <taxon>Promicromonosporaceae</taxon>
        <taxon>Isoptericola</taxon>
    </lineage>
</organism>
<name>A0A849KJ31_9MICO</name>
<reference evidence="1 2" key="1">
    <citation type="submission" date="2020-05" db="EMBL/GenBank/DDBJ databases">
        <title>Genome sequence of Isoptericola sp. JC619 isolated from Chilika lagoon, India.</title>
        <authorList>
            <person name="Kumar D."/>
            <person name="Appam K."/>
            <person name="Gandham S."/>
            <person name="Uppada J."/>
            <person name="Sasikala C."/>
            <person name="Venkata Ramana C."/>
        </authorList>
    </citation>
    <scope>NUCLEOTIDE SEQUENCE [LARGE SCALE GENOMIC DNA]</scope>
    <source>
        <strain evidence="1 2">JC619</strain>
    </source>
</reference>
<evidence type="ECO:0008006" key="3">
    <source>
        <dbReference type="Google" id="ProtNLM"/>
    </source>
</evidence>
<comment type="caution">
    <text evidence="1">The sequence shown here is derived from an EMBL/GenBank/DDBJ whole genome shotgun (WGS) entry which is preliminary data.</text>
</comment>
<dbReference type="RefSeq" id="WP_171248222.1">
    <property type="nucleotide sequence ID" value="NZ_JABFAJ010000024.1"/>
</dbReference>
<dbReference type="InterPro" id="IPR027417">
    <property type="entry name" value="P-loop_NTPase"/>
</dbReference>
<evidence type="ECO:0000313" key="1">
    <source>
        <dbReference type="EMBL" id="NNU28713.1"/>
    </source>
</evidence>
<protein>
    <recommendedName>
        <fullName evidence="3">Sulfotransferase family protein</fullName>
    </recommendedName>
</protein>
<dbReference type="Gene3D" id="3.40.50.300">
    <property type="entry name" value="P-loop containing nucleotide triphosphate hydrolases"/>
    <property type="match status" value="1"/>
</dbReference>
<accession>A0A849KJ31</accession>